<accession>A0A0S2KC93</accession>
<dbReference type="EMBL" id="CP013189">
    <property type="protein sequence ID" value="ALO45849.1"/>
    <property type="molecule type" value="Genomic_DNA"/>
</dbReference>
<dbReference type="GO" id="GO:0016740">
    <property type="term" value="F:transferase activity"/>
    <property type="evidence" value="ECO:0007669"/>
    <property type="project" value="UniProtKB-KW"/>
</dbReference>
<reference evidence="2 3" key="1">
    <citation type="submission" date="2015-11" db="EMBL/GenBank/DDBJ databases">
        <authorList>
            <person name="Zhang Y."/>
            <person name="Guo Z."/>
        </authorList>
    </citation>
    <scope>NUCLEOTIDE SEQUENCE [LARGE SCALE GENOMIC DNA]</scope>
    <source>
        <strain evidence="2 3">KCTC 32221</strain>
    </source>
</reference>
<dbReference type="STRING" id="1249552.PS2015_1190"/>
<keyword evidence="2" id="KW-0808">Transferase</keyword>
<dbReference type="InterPro" id="IPR001173">
    <property type="entry name" value="Glyco_trans_2-like"/>
</dbReference>
<dbReference type="OrthoDB" id="8350085at2"/>
<sequence length="313" mass="36082">MPQLTRARQKSDRVSPTMDIFVFSYNRGAFLQNCIDSLLRHARGSRICIVDDHSDCPDTRAYLASLPAGVELIYGQVKDGARHGGLYNNMQRALDNCQDELIFFIQDDMQVVRDIDDEDLRYINDFFTHYPDAAFLHPMFLRGRRNRRDKRITRLESGFPVYFREQPEKKNHRDLTYVDGVIAHANRLKAANWQFVEGEAANANQAAPLFGKMGIWPFPVAMFLPEVPVYRGKHKTWAVSKAEQLAGTTPKAFIPMSQEDTSRLRARDLRELPVAEDFLQCSVPVKRPFHYSVVNVYPALRALHKLQQLISRR</sequence>
<dbReference type="InterPro" id="IPR029044">
    <property type="entry name" value="Nucleotide-diphossugar_trans"/>
</dbReference>
<dbReference type="Pfam" id="PF00535">
    <property type="entry name" value="Glycos_transf_2"/>
    <property type="match status" value="1"/>
</dbReference>
<name>A0A0S2KC93_9GAMM</name>
<keyword evidence="3" id="KW-1185">Reference proteome</keyword>
<evidence type="ECO:0000313" key="3">
    <source>
        <dbReference type="Proteomes" id="UP000065641"/>
    </source>
</evidence>
<evidence type="ECO:0000259" key="1">
    <source>
        <dbReference type="Pfam" id="PF00535"/>
    </source>
</evidence>
<protein>
    <submittedName>
        <fullName evidence="2">Glycosyl transferase family 2</fullName>
    </submittedName>
</protein>
<dbReference type="AlphaFoldDB" id="A0A0S2KC93"/>
<organism evidence="2 3">
    <name type="scientific">Pseudohongiella spirulinae</name>
    <dbReference type="NCBI Taxonomy" id="1249552"/>
    <lineage>
        <taxon>Bacteria</taxon>
        <taxon>Pseudomonadati</taxon>
        <taxon>Pseudomonadota</taxon>
        <taxon>Gammaproteobacteria</taxon>
        <taxon>Pseudomonadales</taxon>
        <taxon>Pseudohongiellaceae</taxon>
        <taxon>Pseudohongiella</taxon>
    </lineage>
</organism>
<evidence type="ECO:0000313" key="2">
    <source>
        <dbReference type="EMBL" id="ALO45849.1"/>
    </source>
</evidence>
<gene>
    <name evidence="2" type="ORF">PS2015_1190</name>
</gene>
<dbReference type="CDD" id="cd00761">
    <property type="entry name" value="Glyco_tranf_GTA_type"/>
    <property type="match status" value="1"/>
</dbReference>
<feature type="domain" description="Glycosyltransferase 2-like" evidence="1">
    <location>
        <begin position="20"/>
        <end position="151"/>
    </location>
</feature>
<dbReference type="PATRIC" id="fig|1249552.3.peg.1195"/>
<dbReference type="SUPFAM" id="SSF53448">
    <property type="entry name" value="Nucleotide-diphospho-sugar transferases"/>
    <property type="match status" value="1"/>
</dbReference>
<dbReference type="Proteomes" id="UP000065641">
    <property type="component" value="Chromosome"/>
</dbReference>
<proteinExistence type="predicted"/>
<dbReference type="Gene3D" id="3.90.550.10">
    <property type="entry name" value="Spore Coat Polysaccharide Biosynthesis Protein SpsA, Chain A"/>
    <property type="match status" value="1"/>
</dbReference>
<dbReference type="KEGG" id="pspi:PS2015_1190"/>